<evidence type="ECO:0000256" key="6">
    <source>
        <dbReference type="SAM" id="Phobius"/>
    </source>
</evidence>
<feature type="transmembrane region" description="Helical" evidence="6">
    <location>
        <begin position="231"/>
        <end position="254"/>
    </location>
</feature>
<evidence type="ECO:0000256" key="4">
    <source>
        <dbReference type="ARBA" id="ARBA00022989"/>
    </source>
</evidence>
<proteinExistence type="predicted"/>
<evidence type="ECO:0000256" key="1">
    <source>
        <dbReference type="ARBA" id="ARBA00004651"/>
    </source>
</evidence>
<evidence type="ECO:0000256" key="5">
    <source>
        <dbReference type="ARBA" id="ARBA00023136"/>
    </source>
</evidence>
<keyword evidence="3 6" id="KW-0812">Transmembrane</keyword>
<feature type="transmembrane region" description="Helical" evidence="6">
    <location>
        <begin position="169"/>
        <end position="193"/>
    </location>
</feature>
<evidence type="ECO:0000256" key="3">
    <source>
        <dbReference type="ARBA" id="ARBA00022692"/>
    </source>
</evidence>
<dbReference type="InterPro" id="IPR013525">
    <property type="entry name" value="ABC2_TM"/>
</dbReference>
<dbReference type="PANTHER" id="PTHR30294">
    <property type="entry name" value="MEMBRANE COMPONENT OF ABC TRANSPORTER YHHJ-RELATED"/>
    <property type="match status" value="1"/>
</dbReference>
<dbReference type="Gene3D" id="3.40.1710.10">
    <property type="entry name" value="abc type-2 transporter like domain"/>
    <property type="match status" value="1"/>
</dbReference>
<accession>A0A3B0UL29</accession>
<evidence type="ECO:0000313" key="8">
    <source>
        <dbReference type="EMBL" id="VAW27122.1"/>
    </source>
</evidence>
<dbReference type="Pfam" id="PF12698">
    <property type="entry name" value="ABC2_membrane_3"/>
    <property type="match status" value="1"/>
</dbReference>
<dbReference type="PANTHER" id="PTHR30294:SF29">
    <property type="entry name" value="MULTIDRUG ABC TRANSPORTER PERMEASE YBHS-RELATED"/>
    <property type="match status" value="1"/>
</dbReference>
<gene>
    <name evidence="8" type="ORF">MNBD_BACTEROID07-597</name>
</gene>
<feature type="domain" description="ABC-2 type transporter transmembrane" evidence="7">
    <location>
        <begin position="18"/>
        <end position="254"/>
    </location>
</feature>
<organism evidence="8">
    <name type="scientific">hydrothermal vent metagenome</name>
    <dbReference type="NCBI Taxonomy" id="652676"/>
    <lineage>
        <taxon>unclassified sequences</taxon>
        <taxon>metagenomes</taxon>
        <taxon>ecological metagenomes</taxon>
    </lineage>
</organism>
<dbReference type="GO" id="GO:0005886">
    <property type="term" value="C:plasma membrane"/>
    <property type="evidence" value="ECO:0007669"/>
    <property type="project" value="UniProtKB-SubCell"/>
</dbReference>
<evidence type="ECO:0000259" key="7">
    <source>
        <dbReference type="Pfam" id="PF12698"/>
    </source>
</evidence>
<dbReference type="InterPro" id="IPR051449">
    <property type="entry name" value="ABC-2_transporter_component"/>
</dbReference>
<keyword evidence="2" id="KW-1003">Cell membrane</keyword>
<feature type="transmembrane region" description="Helical" evidence="6">
    <location>
        <begin position="205"/>
        <end position="225"/>
    </location>
</feature>
<name>A0A3B0UL29_9ZZZZ</name>
<feature type="transmembrane region" description="Helical" evidence="6">
    <location>
        <begin position="20"/>
        <end position="37"/>
    </location>
</feature>
<feature type="non-terminal residue" evidence="8">
    <location>
        <position position="258"/>
    </location>
</feature>
<reference evidence="8" key="1">
    <citation type="submission" date="2018-06" db="EMBL/GenBank/DDBJ databases">
        <authorList>
            <person name="Zhirakovskaya E."/>
        </authorList>
    </citation>
    <scope>NUCLEOTIDE SEQUENCE</scope>
</reference>
<keyword evidence="4 6" id="KW-1133">Transmembrane helix</keyword>
<comment type="subcellular location">
    <subcellularLocation>
        <location evidence="1">Cell membrane</location>
        <topology evidence="1">Multi-pass membrane protein</topology>
    </subcellularLocation>
</comment>
<protein>
    <recommendedName>
        <fullName evidence="7">ABC-2 type transporter transmembrane domain-containing protein</fullName>
    </recommendedName>
</protein>
<evidence type="ECO:0000256" key="2">
    <source>
        <dbReference type="ARBA" id="ARBA00022475"/>
    </source>
</evidence>
<sequence length="258" mass="29250">MWAFIKKEFLYIFRDYRTMLILFGMPLVMVMLFGFAITNDINNAHIAILDKSKDVVTREITRKLLSSHYFILDRYLKSDKETKPAFRKGEIKEVVVFEEDFAKKIKTEGKAHIQLILDASDPNTANILYAYTNGIINTYVFRKLAREGGIPLRVNVQNTMLYNKELKSVYMFVPGIITVILMLVSAMMTSISITREKELGTMEALLVSPVKPGIIIIGKVIPYVVLSFINLIVILLLSVFIFGMPINGSIALLLGESL</sequence>
<dbReference type="AlphaFoldDB" id="A0A3B0UL29"/>
<keyword evidence="5 6" id="KW-0472">Membrane</keyword>
<dbReference type="EMBL" id="UOET01000079">
    <property type="protein sequence ID" value="VAW27122.1"/>
    <property type="molecule type" value="Genomic_DNA"/>
</dbReference>
<dbReference type="GO" id="GO:0140359">
    <property type="term" value="F:ABC-type transporter activity"/>
    <property type="evidence" value="ECO:0007669"/>
    <property type="project" value="InterPro"/>
</dbReference>